<keyword evidence="4" id="KW-1185">Reference proteome</keyword>
<protein>
    <submittedName>
        <fullName evidence="3">Ni/Co efflux regulator RcnB</fullName>
    </submittedName>
</protein>
<evidence type="ECO:0000256" key="2">
    <source>
        <dbReference type="SAM" id="SignalP"/>
    </source>
</evidence>
<accession>A0A2T4YPK6</accession>
<dbReference type="Pfam" id="PF11776">
    <property type="entry name" value="RcnB"/>
    <property type="match status" value="1"/>
</dbReference>
<name>A0A2T4YPK6_9SPHN</name>
<dbReference type="RefSeq" id="WP_107931650.1">
    <property type="nucleotide sequence ID" value="NZ_PZZN01000002.1"/>
</dbReference>
<feature type="signal peptide" evidence="2">
    <location>
        <begin position="1"/>
        <end position="21"/>
    </location>
</feature>
<organism evidence="3 4">
    <name type="scientific">Sphingomonas aerolata</name>
    <dbReference type="NCBI Taxonomy" id="185951"/>
    <lineage>
        <taxon>Bacteria</taxon>
        <taxon>Pseudomonadati</taxon>
        <taxon>Pseudomonadota</taxon>
        <taxon>Alphaproteobacteria</taxon>
        <taxon>Sphingomonadales</taxon>
        <taxon>Sphingomonadaceae</taxon>
        <taxon>Sphingomonas</taxon>
    </lineage>
</organism>
<feature type="chain" id="PRO_5015462408" evidence="2">
    <location>
        <begin position="22"/>
        <end position="159"/>
    </location>
</feature>
<evidence type="ECO:0000313" key="4">
    <source>
        <dbReference type="Proteomes" id="UP000240996"/>
    </source>
</evidence>
<sequence>MRKLILAAVAAATLVPTFATAQSYGEVRRSDREVRQSQRELQQARRFGDRGDVRDARRELREDRQERREDWRDYRRSHANVYRRPAYVGPRGYRYRPINVGHRFAPQYYSRNYWINDYQTYRLPRPGFGYQRWVRYGRDVVLVDTRNGRVAQVNNGFFY</sequence>
<dbReference type="Proteomes" id="UP000240996">
    <property type="component" value="Unassembled WGS sequence"/>
</dbReference>
<gene>
    <name evidence="3" type="ORF">C8J24_1664</name>
</gene>
<dbReference type="AlphaFoldDB" id="A0A2T4YPK6"/>
<feature type="region of interest" description="Disordered" evidence="1">
    <location>
        <begin position="30"/>
        <end position="49"/>
    </location>
</feature>
<dbReference type="Gene3D" id="3.10.450.160">
    <property type="entry name" value="inner membrane protein cigr"/>
    <property type="match status" value="1"/>
</dbReference>
<dbReference type="InterPro" id="IPR024572">
    <property type="entry name" value="RcnB"/>
</dbReference>
<reference evidence="3 4" key="1">
    <citation type="submission" date="2018-04" db="EMBL/GenBank/DDBJ databases">
        <title>Genomic Encyclopedia of Type Strains, Phase III (KMG-III): the genomes of soil and plant-associated and newly described type strains.</title>
        <authorList>
            <person name="Whitman W."/>
        </authorList>
    </citation>
    <scope>NUCLEOTIDE SEQUENCE [LARGE SCALE GENOMIC DNA]</scope>
    <source>
        <strain evidence="3 4">NW12</strain>
    </source>
</reference>
<dbReference type="EMBL" id="PZZN01000002">
    <property type="protein sequence ID" value="PTM45448.1"/>
    <property type="molecule type" value="Genomic_DNA"/>
</dbReference>
<evidence type="ECO:0000256" key="1">
    <source>
        <dbReference type="SAM" id="MobiDB-lite"/>
    </source>
</evidence>
<comment type="caution">
    <text evidence="3">The sequence shown here is derived from an EMBL/GenBank/DDBJ whole genome shotgun (WGS) entry which is preliminary data.</text>
</comment>
<proteinExistence type="predicted"/>
<keyword evidence="2" id="KW-0732">Signal</keyword>
<evidence type="ECO:0000313" key="3">
    <source>
        <dbReference type="EMBL" id="PTM45448.1"/>
    </source>
</evidence>